<dbReference type="PROSITE" id="PS50103">
    <property type="entry name" value="ZF_C3H1"/>
    <property type="match status" value="2"/>
</dbReference>
<dbReference type="InterPro" id="IPR045124">
    <property type="entry name" value="Su(sable)-like"/>
</dbReference>
<evidence type="ECO:0000313" key="10">
    <source>
        <dbReference type="Proteomes" id="UP000813444"/>
    </source>
</evidence>
<dbReference type="InterPro" id="IPR036063">
    <property type="entry name" value="Smr_dom_sf"/>
</dbReference>
<feature type="zinc finger region" description="C3H1-type" evidence="5">
    <location>
        <begin position="278"/>
        <end position="305"/>
    </location>
</feature>
<evidence type="ECO:0000256" key="4">
    <source>
        <dbReference type="ARBA" id="ARBA00022833"/>
    </source>
</evidence>
<dbReference type="Gene3D" id="4.10.1000.10">
    <property type="entry name" value="Zinc finger, CCCH-type"/>
    <property type="match status" value="1"/>
</dbReference>
<accession>A0A8K0T745</accession>
<dbReference type="Pfam" id="PF08590">
    <property type="entry name" value="DUF1771"/>
    <property type="match status" value="1"/>
</dbReference>
<evidence type="ECO:0000256" key="2">
    <source>
        <dbReference type="ARBA" id="ARBA00022737"/>
    </source>
</evidence>
<dbReference type="GO" id="GO:0008270">
    <property type="term" value="F:zinc ion binding"/>
    <property type="evidence" value="ECO:0007669"/>
    <property type="project" value="UniProtKB-KW"/>
</dbReference>
<dbReference type="InterPro" id="IPR036855">
    <property type="entry name" value="Znf_CCCH_sf"/>
</dbReference>
<dbReference type="Pfam" id="PF14608">
    <property type="entry name" value="zf-CCCH_2"/>
    <property type="match status" value="2"/>
</dbReference>
<dbReference type="FunFam" id="3.30.1370.110:FF:000002">
    <property type="entry name" value="CCCH zinc finger and SMR domain protein"/>
    <property type="match status" value="1"/>
</dbReference>
<evidence type="ECO:0000259" key="7">
    <source>
        <dbReference type="PROSITE" id="PS50103"/>
    </source>
</evidence>
<keyword evidence="3 5" id="KW-0863">Zinc-finger</keyword>
<dbReference type="GO" id="GO:0003723">
    <property type="term" value="F:RNA binding"/>
    <property type="evidence" value="ECO:0007669"/>
    <property type="project" value="InterPro"/>
</dbReference>
<dbReference type="InterPro" id="IPR002625">
    <property type="entry name" value="Smr_dom"/>
</dbReference>
<dbReference type="InterPro" id="IPR000571">
    <property type="entry name" value="Znf_CCCH"/>
</dbReference>
<dbReference type="SUPFAM" id="SSF160443">
    <property type="entry name" value="SMR domain-like"/>
    <property type="match status" value="1"/>
</dbReference>
<feature type="domain" description="Smr" evidence="8">
    <location>
        <begin position="592"/>
        <end position="673"/>
    </location>
</feature>
<dbReference type="EMBL" id="JAGPNK010000001">
    <property type="protein sequence ID" value="KAH7329312.1"/>
    <property type="molecule type" value="Genomic_DNA"/>
</dbReference>
<protein>
    <recommendedName>
        <fullName evidence="11">CCCH zinc finger and SMR domain-containing protein</fullName>
    </recommendedName>
</protein>
<dbReference type="SMART" id="SM00463">
    <property type="entry name" value="SMR"/>
    <property type="match status" value="1"/>
</dbReference>
<dbReference type="PANTHER" id="PTHR13119:SF12">
    <property type="entry name" value="PROTEIN SUPPRESSOR OF SABLE"/>
    <property type="match status" value="1"/>
</dbReference>
<sequence>MVSDEHYEMCLPILQDASLEDEDKTDRLEELFRARTNLSGPSLDNAILDALWRYRECGGTSTSPPPIRQTILRRPSPASWRGNGTPLSGSPRLGVSPLAPPGFVPPITRAKSSTASPFSSPRASPRLAFATPAIPHSPNLNAYEFASDPTPAIEILGEYQAENVEWLVNDDAISVTSSVGTSSGLNAAAPEFSSMGGQQIDMSPYDMLRSILGQTRTDEEIEAALAHNGYDLSATIVSIMENQAQEGGASLLQSDEPKNVLIGKSMSAEGRPSTPVNQKSGVICKFYMSTGQCLRADCRFSHDLSNHLCKYWVMGNCLAGETCIFSHDPSKLVNKLSIDGASTPPSKGSIHLQDMNSFPSLHPGDGFSGSPNFPGIGVTPPPGFRGRHGTESPRSRSRPSSRHHHGKESNSPAPALDDNEAFPSLGAASAKQGKKHHGKRGGHGHGHKENSAPSSLADIVKMSPSPTPGSPRLDSKKAARNGSATGLRNGENSAAAQAIPSPKHIPWLETGERANKSYLKARQEAIKHGGLRNKFLQSAAQAWNRNDARAAKALSLRGQSENDLMRKAHREAARELYEERNKTNAGSSEVYVDLHGLHPEEAVEYLEKVLMENSKESRPVYAITGTGHHSKNGKDKVGKAIRNFLNEWRYAYREFSVPGDRNNMGGILGIDARSWDKSLAKEEAAESKVDIDILSEGVEIGDGKVRLLVRDTPKGPSRR</sequence>
<dbReference type="AlphaFoldDB" id="A0A8K0T745"/>
<feature type="domain" description="C3H1-type" evidence="7">
    <location>
        <begin position="308"/>
        <end position="330"/>
    </location>
</feature>
<dbReference type="SUPFAM" id="SSF90229">
    <property type="entry name" value="CCCH zinc finger"/>
    <property type="match status" value="1"/>
</dbReference>
<dbReference type="GO" id="GO:0045892">
    <property type="term" value="P:negative regulation of DNA-templated transcription"/>
    <property type="evidence" value="ECO:0007669"/>
    <property type="project" value="InterPro"/>
</dbReference>
<dbReference type="SMART" id="SM01162">
    <property type="entry name" value="DUF1771"/>
    <property type="match status" value="1"/>
</dbReference>
<evidence type="ECO:0000256" key="1">
    <source>
        <dbReference type="ARBA" id="ARBA00022723"/>
    </source>
</evidence>
<keyword evidence="1 5" id="KW-0479">Metal-binding</keyword>
<dbReference type="Proteomes" id="UP000813444">
    <property type="component" value="Unassembled WGS sequence"/>
</dbReference>
<evidence type="ECO:0008006" key="11">
    <source>
        <dbReference type="Google" id="ProtNLM"/>
    </source>
</evidence>
<proteinExistence type="predicted"/>
<evidence type="ECO:0000256" key="5">
    <source>
        <dbReference type="PROSITE-ProRule" id="PRU00723"/>
    </source>
</evidence>
<dbReference type="Gene3D" id="3.30.1370.110">
    <property type="match status" value="1"/>
</dbReference>
<feature type="region of interest" description="Disordered" evidence="6">
    <location>
        <begin position="338"/>
        <end position="508"/>
    </location>
</feature>
<dbReference type="SMART" id="SM00356">
    <property type="entry name" value="ZnF_C3H1"/>
    <property type="match status" value="2"/>
</dbReference>
<dbReference type="GO" id="GO:0005634">
    <property type="term" value="C:nucleus"/>
    <property type="evidence" value="ECO:0007669"/>
    <property type="project" value="TreeGrafter"/>
</dbReference>
<feature type="compositionally biased region" description="Polar residues" evidence="6">
    <location>
        <begin position="482"/>
        <end position="495"/>
    </location>
</feature>
<keyword evidence="4 5" id="KW-0862">Zinc</keyword>
<gene>
    <name evidence="9" type="ORF">B0I35DRAFT_345556</name>
</gene>
<feature type="compositionally biased region" description="Basic residues" evidence="6">
    <location>
        <begin position="432"/>
        <end position="446"/>
    </location>
</feature>
<evidence type="ECO:0000256" key="3">
    <source>
        <dbReference type="ARBA" id="ARBA00022771"/>
    </source>
</evidence>
<dbReference type="OrthoDB" id="3247158at2759"/>
<feature type="zinc finger region" description="C3H1-type" evidence="5">
    <location>
        <begin position="308"/>
        <end position="330"/>
    </location>
</feature>
<feature type="domain" description="C3H1-type" evidence="7">
    <location>
        <begin position="278"/>
        <end position="305"/>
    </location>
</feature>
<evidence type="ECO:0000256" key="6">
    <source>
        <dbReference type="SAM" id="MobiDB-lite"/>
    </source>
</evidence>
<feature type="region of interest" description="Disordered" evidence="6">
    <location>
        <begin position="59"/>
        <end position="96"/>
    </location>
</feature>
<feature type="compositionally biased region" description="Basic residues" evidence="6">
    <location>
        <begin position="395"/>
        <end position="406"/>
    </location>
</feature>
<evidence type="ECO:0000313" key="9">
    <source>
        <dbReference type="EMBL" id="KAH7329312.1"/>
    </source>
</evidence>
<comment type="caution">
    <text evidence="9">The sequence shown here is derived from an EMBL/GenBank/DDBJ whole genome shotgun (WGS) entry which is preliminary data.</text>
</comment>
<dbReference type="InterPro" id="IPR013899">
    <property type="entry name" value="DUF1771"/>
</dbReference>
<keyword evidence="10" id="KW-1185">Reference proteome</keyword>
<dbReference type="PROSITE" id="PS50828">
    <property type="entry name" value="SMR"/>
    <property type="match status" value="1"/>
</dbReference>
<dbReference type="PANTHER" id="PTHR13119">
    <property type="entry name" value="ZINC FINGER CCCH DOMAIN-CONTAINING PROTEI"/>
    <property type="match status" value="1"/>
</dbReference>
<organism evidence="9 10">
    <name type="scientific">Stachybotrys elegans</name>
    <dbReference type="NCBI Taxonomy" id="80388"/>
    <lineage>
        <taxon>Eukaryota</taxon>
        <taxon>Fungi</taxon>
        <taxon>Dikarya</taxon>
        <taxon>Ascomycota</taxon>
        <taxon>Pezizomycotina</taxon>
        <taxon>Sordariomycetes</taxon>
        <taxon>Hypocreomycetidae</taxon>
        <taxon>Hypocreales</taxon>
        <taxon>Stachybotryaceae</taxon>
        <taxon>Stachybotrys</taxon>
    </lineage>
</organism>
<reference evidence="9" key="1">
    <citation type="journal article" date="2021" name="Nat. Commun.">
        <title>Genetic determinants of endophytism in the Arabidopsis root mycobiome.</title>
        <authorList>
            <person name="Mesny F."/>
            <person name="Miyauchi S."/>
            <person name="Thiergart T."/>
            <person name="Pickel B."/>
            <person name="Atanasova L."/>
            <person name="Karlsson M."/>
            <person name="Huettel B."/>
            <person name="Barry K.W."/>
            <person name="Haridas S."/>
            <person name="Chen C."/>
            <person name="Bauer D."/>
            <person name="Andreopoulos W."/>
            <person name="Pangilinan J."/>
            <person name="LaButti K."/>
            <person name="Riley R."/>
            <person name="Lipzen A."/>
            <person name="Clum A."/>
            <person name="Drula E."/>
            <person name="Henrissat B."/>
            <person name="Kohler A."/>
            <person name="Grigoriev I.V."/>
            <person name="Martin F.M."/>
            <person name="Hacquard S."/>
        </authorList>
    </citation>
    <scope>NUCLEOTIDE SEQUENCE</scope>
    <source>
        <strain evidence="9">MPI-CAGE-CH-0235</strain>
    </source>
</reference>
<name>A0A8K0T745_9HYPO</name>
<keyword evidence="2" id="KW-0677">Repeat</keyword>
<evidence type="ECO:0000259" key="8">
    <source>
        <dbReference type="PROSITE" id="PS50828"/>
    </source>
</evidence>